<dbReference type="eggNOG" id="COG2198">
    <property type="taxonomic scope" value="Bacteria"/>
</dbReference>
<sequence>MTDLSLSDRVEIHVRDFYQLPVEKVAVMLPTFLAVLKNHLNDLETALDGGDLIGIGRVGHTLKGALLNLGLAEIAEIAASIEREGKLGGENFDFTEAVSRLKVELQEIL</sequence>
<evidence type="ECO:0000313" key="4">
    <source>
        <dbReference type="Proteomes" id="UP000011721"/>
    </source>
</evidence>
<dbReference type="Proteomes" id="UP000011721">
    <property type="component" value="Chromosome"/>
</dbReference>
<dbReference type="AlphaFoldDB" id="M1PGI5"/>
<dbReference type="CDD" id="cd00088">
    <property type="entry name" value="HPT"/>
    <property type="match status" value="1"/>
</dbReference>
<dbReference type="OrthoDB" id="5432494at2"/>
<dbReference type="Pfam" id="PF01627">
    <property type="entry name" value="Hpt"/>
    <property type="match status" value="1"/>
</dbReference>
<dbReference type="PROSITE" id="PS50894">
    <property type="entry name" value="HPT"/>
    <property type="match status" value="1"/>
</dbReference>
<evidence type="ECO:0000313" key="3">
    <source>
        <dbReference type="EMBL" id="AGF78760.1"/>
    </source>
</evidence>
<reference evidence="4" key="1">
    <citation type="journal article" date="2013" name="Stand. Genomic Sci.">
        <title>Complete genome sequence of Desulfocapsa sulfexigens, a marine deltaproteobacterium specialized in disproportionating inorganic sulfur compounds.</title>
        <authorList>
            <person name="Finster K.W."/>
            <person name="Kjeldsen K.U."/>
            <person name="Kube M."/>
            <person name="Reinhardt R."/>
            <person name="Mussmann M."/>
            <person name="Amann R."/>
            <person name="Schreiber L."/>
        </authorList>
    </citation>
    <scope>NUCLEOTIDE SEQUENCE [LARGE SCALE GENOMIC DNA]</scope>
    <source>
        <strain evidence="4">DSM 10523 / SB164P1</strain>
    </source>
</reference>
<organism evidence="3 4">
    <name type="scientific">Desulfocapsa sulfexigens (strain DSM 10523 / SB164P1)</name>
    <dbReference type="NCBI Taxonomy" id="1167006"/>
    <lineage>
        <taxon>Bacteria</taxon>
        <taxon>Pseudomonadati</taxon>
        <taxon>Thermodesulfobacteriota</taxon>
        <taxon>Desulfobulbia</taxon>
        <taxon>Desulfobulbales</taxon>
        <taxon>Desulfocapsaceae</taxon>
        <taxon>Desulfocapsa</taxon>
    </lineage>
</organism>
<accession>M1PGI5</accession>
<feature type="domain" description="HPt" evidence="2">
    <location>
        <begin position="21"/>
        <end position="109"/>
    </location>
</feature>
<dbReference type="HOGENOM" id="CLU_2179621_0_0_7"/>
<evidence type="ECO:0000256" key="1">
    <source>
        <dbReference type="PROSITE-ProRule" id="PRU00110"/>
    </source>
</evidence>
<evidence type="ECO:0000259" key="2">
    <source>
        <dbReference type="PROSITE" id="PS50894"/>
    </source>
</evidence>
<dbReference type="EMBL" id="CP003985">
    <property type="protein sequence ID" value="AGF78760.1"/>
    <property type="molecule type" value="Genomic_DNA"/>
</dbReference>
<dbReference type="InterPro" id="IPR008207">
    <property type="entry name" value="Sig_transdc_His_kin_Hpt_dom"/>
</dbReference>
<dbReference type="Gene3D" id="1.20.120.160">
    <property type="entry name" value="HPT domain"/>
    <property type="match status" value="1"/>
</dbReference>
<dbReference type="SUPFAM" id="SSF47226">
    <property type="entry name" value="Histidine-containing phosphotransfer domain, HPT domain"/>
    <property type="match status" value="1"/>
</dbReference>
<keyword evidence="1" id="KW-0597">Phosphoprotein</keyword>
<dbReference type="RefSeq" id="WP_015404448.1">
    <property type="nucleotide sequence ID" value="NC_020304.1"/>
</dbReference>
<dbReference type="STRING" id="1167006.UWK_02219"/>
<dbReference type="GO" id="GO:0004672">
    <property type="term" value="F:protein kinase activity"/>
    <property type="evidence" value="ECO:0007669"/>
    <property type="project" value="UniProtKB-ARBA"/>
</dbReference>
<dbReference type="InterPro" id="IPR036641">
    <property type="entry name" value="HPT_dom_sf"/>
</dbReference>
<dbReference type="KEGG" id="dsf:UWK_02219"/>
<feature type="modified residue" description="Phosphohistidine" evidence="1">
    <location>
        <position position="60"/>
    </location>
</feature>
<proteinExistence type="predicted"/>
<keyword evidence="4" id="KW-1185">Reference proteome</keyword>
<name>M1PGI5_DESSD</name>
<protein>
    <submittedName>
        <fullName evidence="3">HPt domain-containing protein</fullName>
    </submittedName>
</protein>
<dbReference type="GO" id="GO:0000160">
    <property type="term" value="P:phosphorelay signal transduction system"/>
    <property type="evidence" value="ECO:0007669"/>
    <property type="project" value="InterPro"/>
</dbReference>
<gene>
    <name evidence="3" type="ordered locus">UWK_02219</name>
</gene>